<gene>
    <name evidence="1" type="ORF">DPMN_082404</name>
</gene>
<reference evidence="1" key="2">
    <citation type="submission" date="2020-11" db="EMBL/GenBank/DDBJ databases">
        <authorList>
            <person name="McCartney M.A."/>
            <person name="Auch B."/>
            <person name="Kono T."/>
            <person name="Mallez S."/>
            <person name="Becker A."/>
            <person name="Gohl D.M."/>
            <person name="Silverstein K.A.T."/>
            <person name="Koren S."/>
            <person name="Bechman K.B."/>
            <person name="Herman A."/>
            <person name="Abrahante J.E."/>
            <person name="Garbe J."/>
        </authorList>
    </citation>
    <scope>NUCLEOTIDE SEQUENCE</scope>
    <source>
        <strain evidence="1">Duluth1</strain>
        <tissue evidence="1">Whole animal</tissue>
    </source>
</reference>
<protein>
    <submittedName>
        <fullName evidence="1">Uncharacterized protein</fullName>
    </submittedName>
</protein>
<dbReference type="AlphaFoldDB" id="A0A9D4BIT5"/>
<reference evidence="1" key="1">
    <citation type="journal article" date="2019" name="bioRxiv">
        <title>The Genome of the Zebra Mussel, Dreissena polymorpha: A Resource for Invasive Species Research.</title>
        <authorList>
            <person name="McCartney M.A."/>
            <person name="Auch B."/>
            <person name="Kono T."/>
            <person name="Mallez S."/>
            <person name="Zhang Y."/>
            <person name="Obille A."/>
            <person name="Becker A."/>
            <person name="Abrahante J.E."/>
            <person name="Garbe J."/>
            <person name="Badalamenti J.P."/>
            <person name="Herman A."/>
            <person name="Mangelson H."/>
            <person name="Liachko I."/>
            <person name="Sullivan S."/>
            <person name="Sone E.D."/>
            <person name="Koren S."/>
            <person name="Silverstein K.A.T."/>
            <person name="Beckman K.B."/>
            <person name="Gohl D.M."/>
        </authorList>
    </citation>
    <scope>NUCLEOTIDE SEQUENCE</scope>
    <source>
        <strain evidence="1">Duluth1</strain>
        <tissue evidence="1">Whole animal</tissue>
    </source>
</reference>
<proteinExistence type="predicted"/>
<accession>A0A9D4BIT5</accession>
<evidence type="ECO:0000313" key="2">
    <source>
        <dbReference type="Proteomes" id="UP000828390"/>
    </source>
</evidence>
<dbReference type="InterPro" id="IPR036280">
    <property type="entry name" value="Multihaem_cyt_sf"/>
</dbReference>
<dbReference type="SUPFAM" id="SSF48695">
    <property type="entry name" value="Multiheme cytochromes"/>
    <property type="match status" value="1"/>
</dbReference>
<organism evidence="1 2">
    <name type="scientific">Dreissena polymorpha</name>
    <name type="common">Zebra mussel</name>
    <name type="synonym">Mytilus polymorpha</name>
    <dbReference type="NCBI Taxonomy" id="45954"/>
    <lineage>
        <taxon>Eukaryota</taxon>
        <taxon>Metazoa</taxon>
        <taxon>Spiralia</taxon>
        <taxon>Lophotrochozoa</taxon>
        <taxon>Mollusca</taxon>
        <taxon>Bivalvia</taxon>
        <taxon>Autobranchia</taxon>
        <taxon>Heteroconchia</taxon>
        <taxon>Euheterodonta</taxon>
        <taxon>Imparidentia</taxon>
        <taxon>Neoheterodontei</taxon>
        <taxon>Myida</taxon>
        <taxon>Dreissenoidea</taxon>
        <taxon>Dreissenidae</taxon>
        <taxon>Dreissena</taxon>
    </lineage>
</organism>
<name>A0A9D4BIT5_DREPO</name>
<keyword evidence="2" id="KW-1185">Reference proteome</keyword>
<sequence>MDADTIQIKWTCYICHKKALTCYICHKKALTCYICHKKAPRHLLPSLEAQANSNQSEIFSDGDYTYWCSGKYTLNIRRRQCRQAAVIVPSKWDAAIFYYLNIQWKSETSTDTVGKYPRERKTRRRVEKGNHPVELIERQNKDFQERMEQHFRDKMRRTDRFLDLYEKDVKND</sequence>
<comment type="caution">
    <text evidence="1">The sequence shown here is derived from an EMBL/GenBank/DDBJ whole genome shotgun (WGS) entry which is preliminary data.</text>
</comment>
<dbReference type="EMBL" id="JAIWYP010000016">
    <property type="protein sequence ID" value="KAH3694958.1"/>
    <property type="molecule type" value="Genomic_DNA"/>
</dbReference>
<evidence type="ECO:0000313" key="1">
    <source>
        <dbReference type="EMBL" id="KAH3694958.1"/>
    </source>
</evidence>
<dbReference type="Proteomes" id="UP000828390">
    <property type="component" value="Unassembled WGS sequence"/>
</dbReference>